<evidence type="ECO:0000256" key="1">
    <source>
        <dbReference type="ARBA" id="ARBA00022801"/>
    </source>
</evidence>
<dbReference type="EMBL" id="JAJEKE010000006">
    <property type="protein sequence ID" value="MCQ1529660.1"/>
    <property type="molecule type" value="Genomic_DNA"/>
</dbReference>
<accession>A0ABT1NEH4</accession>
<name>A0ABT1NEH4_9FIRM</name>
<comment type="caution">
    <text evidence="2">The sequence shown here is derived from an EMBL/GenBank/DDBJ whole genome shotgun (WGS) entry which is preliminary data.</text>
</comment>
<dbReference type="GO" id="GO:0016787">
    <property type="term" value="F:hydrolase activity"/>
    <property type="evidence" value="ECO:0007669"/>
    <property type="project" value="UniProtKB-KW"/>
</dbReference>
<dbReference type="PANTHER" id="PTHR46124">
    <property type="entry name" value="D-AMINOACYL-TRNA DEACYLASE"/>
    <property type="match status" value="1"/>
</dbReference>
<keyword evidence="1 2" id="KW-0378">Hydrolase</keyword>
<dbReference type="Pfam" id="PF01026">
    <property type="entry name" value="TatD_DNase"/>
    <property type="match status" value="1"/>
</dbReference>
<dbReference type="InterPro" id="IPR001130">
    <property type="entry name" value="TatD-like"/>
</dbReference>
<reference evidence="2 3" key="1">
    <citation type="submission" date="2021-10" db="EMBL/GenBank/DDBJ databases">
        <title>Lutispora strain m25 sp. nov., a thermophilic, non-spore-forming bacterium isolated from a lab-scale methanogenic bioreactor digesting anaerobic sludge.</title>
        <authorList>
            <person name="El Houari A."/>
            <person name="Mcdonald J."/>
        </authorList>
    </citation>
    <scope>NUCLEOTIDE SEQUENCE [LARGE SCALE GENOMIC DNA]</scope>
    <source>
        <strain evidence="3">m25</strain>
    </source>
</reference>
<keyword evidence="3" id="KW-1185">Reference proteome</keyword>
<dbReference type="InterPro" id="IPR032466">
    <property type="entry name" value="Metal_Hydrolase"/>
</dbReference>
<dbReference type="InterPro" id="IPR018228">
    <property type="entry name" value="DNase_TatD-rel_CS"/>
</dbReference>
<evidence type="ECO:0000313" key="2">
    <source>
        <dbReference type="EMBL" id="MCQ1529660.1"/>
    </source>
</evidence>
<protein>
    <submittedName>
        <fullName evidence="2">TatD family hydrolase</fullName>
    </submittedName>
</protein>
<dbReference type="PANTHER" id="PTHR46124:SF2">
    <property type="entry name" value="D-AMINOACYL-TRNA DEACYLASE"/>
    <property type="match status" value="1"/>
</dbReference>
<dbReference type="Gene3D" id="3.20.20.140">
    <property type="entry name" value="Metal-dependent hydrolases"/>
    <property type="match status" value="1"/>
</dbReference>
<dbReference type="CDD" id="cd01310">
    <property type="entry name" value="TatD_DNAse"/>
    <property type="match status" value="1"/>
</dbReference>
<dbReference type="Proteomes" id="UP001651880">
    <property type="component" value="Unassembled WGS sequence"/>
</dbReference>
<dbReference type="RefSeq" id="WP_255227173.1">
    <property type="nucleotide sequence ID" value="NZ_JAJEKE010000006.1"/>
</dbReference>
<gene>
    <name evidence="2" type="ORF">LJD61_08845</name>
</gene>
<sequence>MYIDAHNHIDFYGEKIKQALNIIKKDEILTLACSQDEKSYLYAKEIALQTPLIVPCFGIHPWTAHENHRDLDRYERYIEETSMIGEIGLDFHWVPEKEKYPHQVKVLKYFFQKAKTYDKITNLHTKGAEEEILSLIKKYSLRSPLIHWYSGPFHVLKELLDYGCYFTVSVDIGYSETTRKIVEYLPMNRILTETDGPTALQWVNGEYGYPNYVIAVLEKISEIKKLPIEESKMAICDNFNSLLKIESRCSREKYQS</sequence>
<proteinExistence type="predicted"/>
<organism evidence="2 3">
    <name type="scientific">Lutispora saccharofermentans</name>
    <dbReference type="NCBI Taxonomy" id="3024236"/>
    <lineage>
        <taxon>Bacteria</taxon>
        <taxon>Bacillati</taxon>
        <taxon>Bacillota</taxon>
        <taxon>Clostridia</taxon>
        <taxon>Lutisporales</taxon>
        <taxon>Lutisporaceae</taxon>
        <taxon>Lutispora</taxon>
    </lineage>
</organism>
<evidence type="ECO:0000313" key="3">
    <source>
        <dbReference type="Proteomes" id="UP001651880"/>
    </source>
</evidence>
<dbReference type="SUPFAM" id="SSF51556">
    <property type="entry name" value="Metallo-dependent hydrolases"/>
    <property type="match status" value="1"/>
</dbReference>
<dbReference type="PIRSF" id="PIRSF005902">
    <property type="entry name" value="DNase_TatD"/>
    <property type="match status" value="1"/>
</dbReference>
<dbReference type="PROSITE" id="PS01137">
    <property type="entry name" value="TATD_1"/>
    <property type="match status" value="1"/>
</dbReference>